<dbReference type="GO" id="GO:0005743">
    <property type="term" value="C:mitochondrial inner membrane"/>
    <property type="evidence" value="ECO:0007669"/>
    <property type="project" value="UniProtKB-UniRule"/>
</dbReference>
<evidence type="ECO:0000256" key="3">
    <source>
        <dbReference type="ARBA" id="ARBA00007035"/>
    </source>
</evidence>
<evidence type="ECO:0000313" key="10">
    <source>
        <dbReference type="EMBL" id="CAH1241892.1"/>
    </source>
</evidence>
<keyword evidence="7 8" id="KW-0472">Membrane</keyword>
<gene>
    <name evidence="10" type="primary">COA3</name>
    <name evidence="10" type="ORF">BLAG_LOCUS5334</name>
</gene>
<protein>
    <recommendedName>
        <fullName evidence="8">Cytochrome c oxidase assembly factor 3</fullName>
    </recommendedName>
</protein>
<dbReference type="PANTHER" id="PTHR15642">
    <property type="entry name" value="CYTOCHROME C OXIDASE ASSEMBLY FACTOR 3, MITOCHONDRIAL"/>
    <property type="match status" value="1"/>
</dbReference>
<keyword evidence="8" id="KW-0999">Mitochondrion inner membrane</keyword>
<accession>A0A8J9YUF8</accession>
<dbReference type="Pfam" id="PF09813">
    <property type="entry name" value="Coa3_cc"/>
    <property type="match status" value="1"/>
</dbReference>
<evidence type="ECO:0000256" key="4">
    <source>
        <dbReference type="ARBA" id="ARBA00022692"/>
    </source>
</evidence>
<dbReference type="PANTHER" id="PTHR15642:SF3">
    <property type="entry name" value="CYTOCHROME C OXIDASE ASSEMBLY FACTOR 3 HOMOLOG, MITOCHONDRIAL"/>
    <property type="match status" value="1"/>
</dbReference>
<dbReference type="GO" id="GO:0033617">
    <property type="term" value="P:mitochondrial respiratory chain complex IV assembly"/>
    <property type="evidence" value="ECO:0007669"/>
    <property type="project" value="UniProtKB-UniRule"/>
</dbReference>
<evidence type="ECO:0000256" key="6">
    <source>
        <dbReference type="ARBA" id="ARBA00023128"/>
    </source>
</evidence>
<feature type="transmembrane region" description="Helical" evidence="8">
    <location>
        <begin position="54"/>
        <end position="73"/>
    </location>
</feature>
<dbReference type="AlphaFoldDB" id="A0A8J9YUF8"/>
<dbReference type="EMBL" id="OV696697">
    <property type="protein sequence ID" value="CAH1241892.1"/>
    <property type="molecule type" value="Genomic_DNA"/>
</dbReference>
<evidence type="ECO:0000256" key="1">
    <source>
        <dbReference type="ARBA" id="ARBA00003429"/>
    </source>
</evidence>
<comment type="function">
    <text evidence="8">Required for assembly of cytochrome c oxidase (complex IV).</text>
</comment>
<evidence type="ECO:0000256" key="8">
    <source>
        <dbReference type="RuleBase" id="RU367056"/>
    </source>
</evidence>
<dbReference type="OrthoDB" id="10025865at2759"/>
<comment type="subunit">
    <text evidence="8">Component of 250-400 kDa complexes called cytochrome oxidase assembly intermediates or COA complexes.</text>
</comment>
<keyword evidence="5 8" id="KW-1133">Transmembrane helix</keyword>
<feature type="domain" description="Cytochrome c oxidase assembly factor 3 mitochondrial coiled-coil" evidence="9">
    <location>
        <begin position="42"/>
        <end position="82"/>
    </location>
</feature>
<reference evidence="10" key="1">
    <citation type="submission" date="2022-01" db="EMBL/GenBank/DDBJ databases">
        <authorList>
            <person name="Braso-Vives M."/>
        </authorList>
    </citation>
    <scope>NUCLEOTIDE SEQUENCE</scope>
</reference>
<evidence type="ECO:0000313" key="11">
    <source>
        <dbReference type="Proteomes" id="UP000838412"/>
    </source>
</evidence>
<evidence type="ECO:0000256" key="7">
    <source>
        <dbReference type="ARBA" id="ARBA00023136"/>
    </source>
</evidence>
<comment type="subcellular location">
    <subcellularLocation>
        <location evidence="2">Mitochondrion membrane</location>
        <topology evidence="2">Single-pass membrane protein</topology>
    </subcellularLocation>
</comment>
<organism evidence="10 11">
    <name type="scientific">Branchiostoma lanceolatum</name>
    <name type="common">Common lancelet</name>
    <name type="synonym">Amphioxus lanceolatum</name>
    <dbReference type="NCBI Taxonomy" id="7740"/>
    <lineage>
        <taxon>Eukaryota</taxon>
        <taxon>Metazoa</taxon>
        <taxon>Chordata</taxon>
        <taxon>Cephalochordata</taxon>
        <taxon>Leptocardii</taxon>
        <taxon>Amphioxiformes</taxon>
        <taxon>Branchiostomatidae</taxon>
        <taxon>Branchiostoma</taxon>
    </lineage>
</organism>
<keyword evidence="11" id="KW-1185">Reference proteome</keyword>
<evidence type="ECO:0000259" key="9">
    <source>
        <dbReference type="Pfam" id="PF09813"/>
    </source>
</evidence>
<name>A0A8J9YUF8_BRALA</name>
<comment type="similarity">
    <text evidence="3 8">Belongs to the COA3 family.</text>
</comment>
<evidence type="ECO:0000256" key="2">
    <source>
        <dbReference type="ARBA" id="ARBA00004304"/>
    </source>
</evidence>
<proteinExistence type="inferred from homology"/>
<comment type="function">
    <text evidence="1">Core component of the MITRAC (mitochondrial translation regulation assembly intermediate of cytochrome c oxidase complex) complex, that regulates cytochrome c oxidase assembly. MITRAC complexes regulate both translation of mitochondrial encoded components and assembly of nuclear-encoded components imported in mitochondrion. Required for efficient translation of MT-CO1 and mitochondrial respiratory chain complex IV assembly.</text>
</comment>
<dbReference type="InterPro" id="IPR018628">
    <property type="entry name" value="Coa3_CC"/>
</dbReference>
<keyword evidence="6 8" id="KW-0496">Mitochondrion</keyword>
<evidence type="ECO:0000256" key="5">
    <source>
        <dbReference type="ARBA" id="ARBA00022989"/>
    </source>
</evidence>
<sequence>MADARTGGERVMRKVDMEQDVLTNEERTMMDRMNALQAARAMERSRARWFRRNIFLGLTLGGVVLGTYGFTMYRVRQETFDDVEPISKDGQSSGGS</sequence>
<keyword evidence="4 8" id="KW-0812">Transmembrane</keyword>
<dbReference type="InterPro" id="IPR041752">
    <property type="entry name" value="Coa3"/>
</dbReference>
<dbReference type="Proteomes" id="UP000838412">
    <property type="component" value="Chromosome 12"/>
</dbReference>